<reference evidence="1" key="2">
    <citation type="submission" date="2020-09" db="EMBL/GenBank/DDBJ databases">
        <authorList>
            <person name="Sun Q."/>
            <person name="Ohkuma M."/>
        </authorList>
    </citation>
    <scope>NUCLEOTIDE SEQUENCE</scope>
    <source>
        <strain evidence="1">JCM 3276</strain>
    </source>
</reference>
<gene>
    <name evidence="1" type="ORF">GCM10010171_34430</name>
</gene>
<keyword evidence="2" id="KW-1185">Reference proteome</keyword>
<evidence type="ECO:0000313" key="1">
    <source>
        <dbReference type="EMBL" id="GGS36702.1"/>
    </source>
</evidence>
<comment type="caution">
    <text evidence="1">The sequence shown here is derived from an EMBL/GenBank/DDBJ whole genome shotgun (WGS) entry which is preliminary data.</text>
</comment>
<dbReference type="Proteomes" id="UP000660680">
    <property type="component" value="Unassembled WGS sequence"/>
</dbReference>
<dbReference type="RefSeq" id="WP_189211381.1">
    <property type="nucleotide sequence ID" value="NZ_BMRB01000002.1"/>
</dbReference>
<reference evidence="1" key="1">
    <citation type="journal article" date="2014" name="Int. J. Syst. Evol. Microbiol.">
        <title>Complete genome sequence of Corynebacterium casei LMG S-19264T (=DSM 44701T), isolated from a smear-ripened cheese.</title>
        <authorList>
            <consortium name="US DOE Joint Genome Institute (JGI-PGF)"/>
            <person name="Walter F."/>
            <person name="Albersmeier A."/>
            <person name="Kalinowski J."/>
            <person name="Ruckert C."/>
        </authorList>
    </citation>
    <scope>NUCLEOTIDE SEQUENCE</scope>
    <source>
        <strain evidence="1">JCM 3276</strain>
    </source>
</reference>
<dbReference type="CDD" id="cd07814">
    <property type="entry name" value="SRPBCC_CalC_Aha1-like"/>
    <property type="match status" value="1"/>
</dbReference>
<accession>A0A918LE14</accession>
<dbReference type="Gene3D" id="3.30.530.20">
    <property type="match status" value="1"/>
</dbReference>
<dbReference type="EMBL" id="BMRB01000002">
    <property type="protein sequence ID" value="GGS36702.1"/>
    <property type="molecule type" value="Genomic_DNA"/>
</dbReference>
<evidence type="ECO:0000313" key="2">
    <source>
        <dbReference type="Proteomes" id="UP000660680"/>
    </source>
</evidence>
<name>A0A918LE14_9PSEU</name>
<dbReference type="AlphaFoldDB" id="A0A918LE14"/>
<evidence type="ECO:0008006" key="3">
    <source>
        <dbReference type="Google" id="ProtNLM"/>
    </source>
</evidence>
<protein>
    <recommendedName>
        <fullName evidence="3">SRPBCC domain-containing protein</fullName>
    </recommendedName>
</protein>
<dbReference type="InterPro" id="IPR023393">
    <property type="entry name" value="START-like_dom_sf"/>
</dbReference>
<proteinExistence type="predicted"/>
<dbReference type="SUPFAM" id="SSF55961">
    <property type="entry name" value="Bet v1-like"/>
    <property type="match status" value="1"/>
</dbReference>
<sequence>MGHRFEDVAEIETPASVEDVWAAITTGPGVQSWFLGRTEIDGDAVRMEMGDYRPESRVTAYEPGKRFAHRVPDAPDGRFMAYEYLVEGRDRASTVVRVVTSGFLPGDDWADEYEAMLQGNALFVATLREYVTHFTPRTGVPLTRWGGGLAAWDRLPDLLGIDGDTAHTEIDGVGVIDGAVFHRNDQTIGIRTADALYRFIRGMNDKLMLGHVLFAPVEQDWDGWLGRHFA</sequence>
<organism evidence="1 2">
    <name type="scientific">Actinokineospora fastidiosa</name>
    <dbReference type="NCBI Taxonomy" id="1816"/>
    <lineage>
        <taxon>Bacteria</taxon>
        <taxon>Bacillati</taxon>
        <taxon>Actinomycetota</taxon>
        <taxon>Actinomycetes</taxon>
        <taxon>Pseudonocardiales</taxon>
        <taxon>Pseudonocardiaceae</taxon>
        <taxon>Actinokineospora</taxon>
    </lineage>
</organism>